<sequence length="68" mass="7749">MNKQLKFNRDFYKDIQFWLGLAVLIVGAGSMVSEHATNIYFWLNIAMVILGAVTVVDDLILHRKPAKN</sequence>
<comment type="caution">
    <text evidence="2">The sequence shown here is derived from an EMBL/GenBank/DDBJ whole genome shotgun (WGS) entry which is preliminary data.</text>
</comment>
<feature type="transmembrane region" description="Helical" evidence="1">
    <location>
        <begin position="39"/>
        <end position="61"/>
    </location>
</feature>
<dbReference type="RefSeq" id="WP_056996392.1">
    <property type="nucleotide sequence ID" value="NZ_AYYR01000022.1"/>
</dbReference>
<protein>
    <submittedName>
        <fullName evidence="2">Uncharacterized protein</fullName>
    </submittedName>
</protein>
<keyword evidence="1" id="KW-0812">Transmembrane</keyword>
<gene>
    <name evidence="2" type="ORF">FC82_GL001174</name>
</gene>
<evidence type="ECO:0000313" key="2">
    <source>
        <dbReference type="EMBL" id="KRM76692.1"/>
    </source>
</evidence>
<organism evidence="2 3">
    <name type="scientific">Secundilactobacillus collinoides DSM 20515 = JCM 1123</name>
    <dbReference type="NCBI Taxonomy" id="1423733"/>
    <lineage>
        <taxon>Bacteria</taxon>
        <taxon>Bacillati</taxon>
        <taxon>Bacillota</taxon>
        <taxon>Bacilli</taxon>
        <taxon>Lactobacillales</taxon>
        <taxon>Lactobacillaceae</taxon>
        <taxon>Secundilactobacillus</taxon>
    </lineage>
</organism>
<dbReference type="EMBL" id="AYYR01000022">
    <property type="protein sequence ID" value="KRM76692.1"/>
    <property type="molecule type" value="Genomic_DNA"/>
</dbReference>
<dbReference type="AlphaFoldDB" id="A0A0R2BGL4"/>
<dbReference type="PATRIC" id="fig|1423733.4.peg.1238"/>
<keyword evidence="1" id="KW-1133">Transmembrane helix</keyword>
<accession>A0A0R2BGL4</accession>
<evidence type="ECO:0000313" key="3">
    <source>
        <dbReference type="Proteomes" id="UP000051845"/>
    </source>
</evidence>
<keyword evidence="1" id="KW-0472">Membrane</keyword>
<evidence type="ECO:0000256" key="1">
    <source>
        <dbReference type="SAM" id="Phobius"/>
    </source>
</evidence>
<reference evidence="2 3" key="1">
    <citation type="journal article" date="2015" name="Genome Announc.">
        <title>Expanding the biotechnology potential of lactobacilli through comparative genomics of 213 strains and associated genera.</title>
        <authorList>
            <person name="Sun Z."/>
            <person name="Harris H.M."/>
            <person name="McCann A."/>
            <person name="Guo C."/>
            <person name="Argimon S."/>
            <person name="Zhang W."/>
            <person name="Yang X."/>
            <person name="Jeffery I.B."/>
            <person name="Cooney J.C."/>
            <person name="Kagawa T.F."/>
            <person name="Liu W."/>
            <person name="Song Y."/>
            <person name="Salvetti E."/>
            <person name="Wrobel A."/>
            <person name="Rasinkangas P."/>
            <person name="Parkhill J."/>
            <person name="Rea M.C."/>
            <person name="O'Sullivan O."/>
            <person name="Ritari J."/>
            <person name="Douillard F.P."/>
            <person name="Paul Ross R."/>
            <person name="Yang R."/>
            <person name="Briner A.E."/>
            <person name="Felis G.E."/>
            <person name="de Vos W.M."/>
            <person name="Barrangou R."/>
            <person name="Klaenhammer T.R."/>
            <person name="Caufield P.W."/>
            <person name="Cui Y."/>
            <person name="Zhang H."/>
            <person name="O'Toole P.W."/>
        </authorList>
    </citation>
    <scope>NUCLEOTIDE SEQUENCE [LARGE SCALE GENOMIC DNA]</scope>
    <source>
        <strain evidence="2 3">DSM 20515</strain>
    </source>
</reference>
<proteinExistence type="predicted"/>
<name>A0A0R2BGL4_SECCO</name>
<dbReference type="Proteomes" id="UP000051845">
    <property type="component" value="Unassembled WGS sequence"/>
</dbReference>
<feature type="transmembrane region" description="Helical" evidence="1">
    <location>
        <begin position="15"/>
        <end position="33"/>
    </location>
</feature>